<feature type="transmembrane region" description="Helical" evidence="2">
    <location>
        <begin position="118"/>
        <end position="141"/>
    </location>
</feature>
<keyword evidence="2" id="KW-1133">Transmembrane helix</keyword>
<dbReference type="EMBL" id="MU157843">
    <property type="protein sequence ID" value="KAF9529971.1"/>
    <property type="molecule type" value="Genomic_DNA"/>
</dbReference>
<feature type="transmembrane region" description="Helical" evidence="2">
    <location>
        <begin position="43"/>
        <end position="62"/>
    </location>
</feature>
<organism evidence="3 4">
    <name type="scientific">Crepidotus variabilis</name>
    <dbReference type="NCBI Taxonomy" id="179855"/>
    <lineage>
        <taxon>Eukaryota</taxon>
        <taxon>Fungi</taxon>
        <taxon>Dikarya</taxon>
        <taxon>Basidiomycota</taxon>
        <taxon>Agaricomycotina</taxon>
        <taxon>Agaricomycetes</taxon>
        <taxon>Agaricomycetidae</taxon>
        <taxon>Agaricales</taxon>
        <taxon>Agaricineae</taxon>
        <taxon>Crepidotaceae</taxon>
        <taxon>Crepidotus</taxon>
    </lineage>
</organism>
<feature type="transmembrane region" description="Helical" evidence="2">
    <location>
        <begin position="181"/>
        <end position="198"/>
    </location>
</feature>
<protein>
    <submittedName>
        <fullName evidence="3">Uncharacterized protein</fullName>
    </submittedName>
</protein>
<sequence>MVKQSFPIDAAQLVGLFMQSIFYGTLLWGDGWFKPLRLVHKKMLLATTLMFIFASLDLAFHLRHNLEAFIYFNGDPIDDFNDSSYWLNVVSMGCYVAQIFVGDAVLLFRCWIVYQRTWIVVILPMILWLATTACGITTIYIEATINSAGKLLNSKNLLPFITSMLCLTLATNVLTTTSRSFPHSVICLNVALIVLRIWGIRRNLTGIYTPHYPLTNLLVVLIESGLMYTLSILILFGLYMASNNGQYGVSDAVVQIIGITFNLVITSVDRKESSNRSTTHPARSHSTQPSSCLPMHNIISIHTTVDRYPDQDLPQKRLSSDENQSTPTDTKVTWTKSEGEV</sequence>
<gene>
    <name evidence="3" type="ORF">CPB83DRAFT_764354</name>
</gene>
<reference evidence="3" key="1">
    <citation type="submission" date="2020-11" db="EMBL/GenBank/DDBJ databases">
        <authorList>
            <consortium name="DOE Joint Genome Institute"/>
            <person name="Ahrendt S."/>
            <person name="Riley R."/>
            <person name="Andreopoulos W."/>
            <person name="Labutti K."/>
            <person name="Pangilinan J."/>
            <person name="Ruiz-Duenas F.J."/>
            <person name="Barrasa J.M."/>
            <person name="Sanchez-Garcia M."/>
            <person name="Camarero S."/>
            <person name="Miyauchi S."/>
            <person name="Serrano A."/>
            <person name="Linde D."/>
            <person name="Babiker R."/>
            <person name="Drula E."/>
            <person name="Ayuso-Fernandez I."/>
            <person name="Pacheco R."/>
            <person name="Padilla G."/>
            <person name="Ferreira P."/>
            <person name="Barriuso J."/>
            <person name="Kellner H."/>
            <person name="Castanera R."/>
            <person name="Alfaro M."/>
            <person name="Ramirez L."/>
            <person name="Pisabarro A.G."/>
            <person name="Kuo A."/>
            <person name="Tritt A."/>
            <person name="Lipzen A."/>
            <person name="He G."/>
            <person name="Yan M."/>
            <person name="Ng V."/>
            <person name="Cullen D."/>
            <person name="Martin F."/>
            <person name="Rosso M.-N."/>
            <person name="Henrissat B."/>
            <person name="Hibbett D."/>
            <person name="Martinez A.T."/>
            <person name="Grigoriev I.V."/>
        </authorList>
    </citation>
    <scope>NUCLEOTIDE SEQUENCE</scope>
    <source>
        <strain evidence="3">CBS 506.95</strain>
    </source>
</reference>
<keyword evidence="2" id="KW-0472">Membrane</keyword>
<evidence type="ECO:0000256" key="1">
    <source>
        <dbReference type="SAM" id="MobiDB-lite"/>
    </source>
</evidence>
<feature type="region of interest" description="Disordered" evidence="1">
    <location>
        <begin position="310"/>
        <end position="341"/>
    </location>
</feature>
<comment type="caution">
    <text evidence="3">The sequence shown here is derived from an EMBL/GenBank/DDBJ whole genome shotgun (WGS) entry which is preliminary data.</text>
</comment>
<evidence type="ECO:0000313" key="4">
    <source>
        <dbReference type="Proteomes" id="UP000807306"/>
    </source>
</evidence>
<feature type="transmembrane region" description="Helical" evidence="2">
    <location>
        <begin position="218"/>
        <end position="241"/>
    </location>
</feature>
<feature type="compositionally biased region" description="Basic and acidic residues" evidence="1">
    <location>
        <begin position="310"/>
        <end position="320"/>
    </location>
</feature>
<feature type="transmembrane region" description="Helical" evidence="2">
    <location>
        <begin position="85"/>
        <end position="106"/>
    </location>
</feature>
<keyword evidence="4" id="KW-1185">Reference proteome</keyword>
<feature type="region of interest" description="Disordered" evidence="1">
    <location>
        <begin position="272"/>
        <end position="293"/>
    </location>
</feature>
<dbReference type="Proteomes" id="UP000807306">
    <property type="component" value="Unassembled WGS sequence"/>
</dbReference>
<dbReference type="OrthoDB" id="3357408at2759"/>
<evidence type="ECO:0000313" key="3">
    <source>
        <dbReference type="EMBL" id="KAF9529971.1"/>
    </source>
</evidence>
<name>A0A9P6EIY9_9AGAR</name>
<feature type="transmembrane region" description="Helical" evidence="2">
    <location>
        <begin position="157"/>
        <end position="174"/>
    </location>
</feature>
<feature type="transmembrane region" description="Helical" evidence="2">
    <location>
        <begin position="12"/>
        <end position="31"/>
    </location>
</feature>
<proteinExistence type="predicted"/>
<evidence type="ECO:0000256" key="2">
    <source>
        <dbReference type="SAM" id="Phobius"/>
    </source>
</evidence>
<dbReference type="AlphaFoldDB" id="A0A9P6EIY9"/>
<keyword evidence="2" id="KW-0812">Transmembrane</keyword>
<accession>A0A9P6EIY9</accession>
<feature type="compositionally biased region" description="Polar residues" evidence="1">
    <location>
        <begin position="321"/>
        <end position="341"/>
    </location>
</feature>
<feature type="compositionally biased region" description="Polar residues" evidence="1">
    <location>
        <begin position="275"/>
        <end position="291"/>
    </location>
</feature>